<evidence type="ECO:0000256" key="1">
    <source>
        <dbReference type="SAM" id="MobiDB-lite"/>
    </source>
</evidence>
<sequence>METTVILKQILNEHGIAVCSDKRRLYAMLMDLCPGKRTELKVLMAAIEEKVVQDLLNISEEIVDLAQYNRFVHRLVSDAAIEKTFAENAVESWILAIGKKMPVMLAPLAPEAQVSDQVHGKKATPAISLTPSAGTSNSSRRFTSLSTQKIWLVIVACVVGLGIIGYIAQTTGNKSPSMVADSLKALDPPSSSPDAMFADSPMKVTVSVPKEKMPNLIGLKIKDARETLRVLGIDPDKHIQIEQQFSDEVTVDTVIQQLPRVDEQVYPSTLTVQLSVSKGKETFKMPNLIGLSLTDAKKAISDNRLKLAPENISYESSYNFQKDKVITQFPYGAENEVSPGSEIKLIVSKGMPDDAGVMTVPVTLVPIIDGKDSTFKITVSDATGENINYKTVQTSKQQTVSVNVTVSPDKSAIIQIYEHSQLVSIQKRTYQDYVSRKNGGSTQSTSGVKGGANSGAVDNAEDKANIEKEKSSSVTNAITKQLMDNKIIIGGEKQYFSYTDPYLVLQSNIDFLTGDNTQSLDILFKVTSKTDAAVIKITFYNKPREAPAQFLFDTIDVKSYASGDLTLEQMINKVNVAVNYFPVKDIKPSIH</sequence>
<organism evidence="4 5">
    <name type="scientific">Paenibacillus allorhizoplanae</name>
    <dbReference type="NCBI Taxonomy" id="2905648"/>
    <lineage>
        <taxon>Bacteria</taxon>
        <taxon>Bacillati</taxon>
        <taxon>Bacillota</taxon>
        <taxon>Bacilli</taxon>
        <taxon>Bacillales</taxon>
        <taxon>Paenibacillaceae</taxon>
        <taxon>Paenibacillus</taxon>
    </lineage>
</organism>
<dbReference type="Gene3D" id="3.30.10.20">
    <property type="match status" value="2"/>
</dbReference>
<feature type="region of interest" description="Disordered" evidence="1">
    <location>
        <begin position="435"/>
        <end position="468"/>
    </location>
</feature>
<reference evidence="4" key="1">
    <citation type="submission" date="2022-01" db="EMBL/GenBank/DDBJ databases">
        <authorList>
            <person name="Criscuolo A."/>
        </authorList>
    </citation>
    <scope>NUCLEOTIDE SEQUENCE</scope>
    <source>
        <strain evidence="4">CIP111891</strain>
    </source>
</reference>
<evidence type="ECO:0000313" key="4">
    <source>
        <dbReference type="EMBL" id="CAH1208246.1"/>
    </source>
</evidence>
<feature type="domain" description="PASTA" evidence="3">
    <location>
        <begin position="279"/>
        <end position="349"/>
    </location>
</feature>
<dbReference type="CDD" id="cd06577">
    <property type="entry name" value="PASTA_pknB"/>
    <property type="match status" value="2"/>
</dbReference>
<evidence type="ECO:0000313" key="5">
    <source>
        <dbReference type="Proteomes" id="UP000838821"/>
    </source>
</evidence>
<evidence type="ECO:0000256" key="2">
    <source>
        <dbReference type="SAM" id="Phobius"/>
    </source>
</evidence>
<dbReference type="SMART" id="SM00740">
    <property type="entry name" value="PASTA"/>
    <property type="match status" value="2"/>
</dbReference>
<accession>A0ABM9CAC8</accession>
<comment type="caution">
    <text evidence="4">The sequence shown here is derived from an EMBL/GenBank/DDBJ whole genome shotgun (WGS) entry which is preliminary data.</text>
</comment>
<dbReference type="Proteomes" id="UP000838821">
    <property type="component" value="Unassembled WGS sequence"/>
</dbReference>
<proteinExistence type="predicted"/>
<dbReference type="EMBL" id="CAKMMW010000008">
    <property type="protein sequence ID" value="CAH1208246.1"/>
    <property type="molecule type" value="Genomic_DNA"/>
</dbReference>
<keyword evidence="2" id="KW-1133">Transmembrane helix</keyword>
<name>A0ABM9CAC8_9BACL</name>
<feature type="transmembrane region" description="Helical" evidence="2">
    <location>
        <begin position="150"/>
        <end position="168"/>
    </location>
</feature>
<dbReference type="RefSeq" id="WP_236288569.1">
    <property type="nucleotide sequence ID" value="NZ_CAKMMW010000008.1"/>
</dbReference>
<evidence type="ECO:0000259" key="3">
    <source>
        <dbReference type="PROSITE" id="PS51178"/>
    </source>
</evidence>
<keyword evidence="2" id="KW-0472">Membrane</keyword>
<gene>
    <name evidence="4" type="ORF">PAECIP111891_03182</name>
</gene>
<protein>
    <recommendedName>
        <fullName evidence="3">PASTA domain-containing protein</fullName>
    </recommendedName>
</protein>
<dbReference type="Pfam" id="PF03793">
    <property type="entry name" value="PASTA"/>
    <property type="match status" value="2"/>
</dbReference>
<keyword evidence="2" id="KW-0812">Transmembrane</keyword>
<dbReference type="InterPro" id="IPR005543">
    <property type="entry name" value="PASTA_dom"/>
</dbReference>
<feature type="compositionally biased region" description="Polar residues" evidence="1">
    <location>
        <begin position="438"/>
        <end position="447"/>
    </location>
</feature>
<keyword evidence="5" id="KW-1185">Reference proteome</keyword>
<feature type="domain" description="PASTA" evidence="3">
    <location>
        <begin position="207"/>
        <end position="278"/>
    </location>
</feature>
<dbReference type="PROSITE" id="PS51178">
    <property type="entry name" value="PASTA"/>
    <property type="match status" value="2"/>
</dbReference>